<accession>A0A1S1C452</accession>
<reference evidence="5 7" key="3">
    <citation type="submission" date="2018-07" db="EMBL/GenBank/DDBJ databases">
        <title>Mechanisms of high-level aminoglycoside resistance among Gram-negative pathogens in Brazil.</title>
        <authorList>
            <person name="Ballaben A.S."/>
            <person name="Darini A.L.C."/>
            <person name="Doi Y."/>
        </authorList>
    </citation>
    <scope>NUCLEOTIDE SEQUENCE [LARGE SCALE GENOMIC DNA]</scope>
    <source>
        <strain evidence="5 7">B2-305</strain>
    </source>
</reference>
<reference evidence="3" key="1">
    <citation type="submission" date="2015-06" db="EMBL/GenBank/DDBJ databases">
        <authorList>
            <person name="Radhakrishnan R."/>
            <person name="Underwood A."/>
            <person name="Al-Shahib A."/>
        </authorList>
    </citation>
    <scope>NUCLEOTIDE SEQUENCE</scope>
    <source>
        <strain evidence="3">P19_London_7_VIM_2_05_10</strain>
    </source>
</reference>
<proteinExistence type="predicted"/>
<dbReference type="PROSITE" id="PS51257">
    <property type="entry name" value="PROKAR_LIPOPROTEIN"/>
    <property type="match status" value="1"/>
</dbReference>
<dbReference type="Gene3D" id="3.40.50.1980">
    <property type="entry name" value="Nitrogenase molybdenum iron protein domain"/>
    <property type="match status" value="2"/>
</dbReference>
<dbReference type="Proteomes" id="UP000045039">
    <property type="component" value="Unassembled WGS sequence"/>
</dbReference>
<evidence type="ECO:0000313" key="8">
    <source>
        <dbReference type="Proteomes" id="UP000433532"/>
    </source>
</evidence>
<dbReference type="AlphaFoldDB" id="A0A080VKD3"/>
<dbReference type="Proteomes" id="UP000253594">
    <property type="component" value="Unassembled WGS sequence"/>
</dbReference>
<dbReference type="PANTHER" id="PTHR30535">
    <property type="entry name" value="VITAMIN B12-BINDING PROTEIN"/>
    <property type="match status" value="1"/>
</dbReference>
<dbReference type="InterPro" id="IPR002491">
    <property type="entry name" value="ABC_transptr_periplasmic_BD"/>
</dbReference>
<reference evidence="6" key="2">
    <citation type="submission" date="2015-06" db="EMBL/GenBank/DDBJ databases">
        <authorList>
            <person name="Radhakrishnan Rajesh"/>
            <person name="Underwood Anthony"/>
            <person name="Al-Shahib Ali"/>
        </authorList>
    </citation>
    <scope>NUCLEOTIDE SEQUENCE [LARGE SCALE GENOMIC DNA]</scope>
    <source>
        <strain evidence="6">P19_London_7_VIM_2_05_10</strain>
    </source>
</reference>
<dbReference type="Proteomes" id="UP000433532">
    <property type="component" value="Unassembled WGS sequence"/>
</dbReference>
<dbReference type="eggNOG" id="COG0614">
    <property type="taxonomic scope" value="Bacteria"/>
</dbReference>
<reference evidence="4 8" key="4">
    <citation type="submission" date="2019-11" db="EMBL/GenBank/DDBJ databases">
        <title>Genomes of ocular Pseudomonas aeruginosa isolates.</title>
        <authorList>
            <person name="Khan M."/>
            <person name="Rice S.A."/>
            <person name="Willcox M.D.P."/>
            <person name="Stapleton F."/>
        </authorList>
    </citation>
    <scope>NUCLEOTIDE SEQUENCE [LARGE SCALE GENOMIC DNA]</scope>
    <source>
        <strain evidence="4 8">PA221</strain>
    </source>
</reference>
<protein>
    <submittedName>
        <fullName evidence="4 5">ABC transporter substrate-binding protein</fullName>
    </submittedName>
    <submittedName>
        <fullName evidence="3">Vitamin B12-binding protein</fullName>
    </submittedName>
</protein>
<feature type="domain" description="Fe/B12 periplasmic-binding" evidence="2">
    <location>
        <begin position="45"/>
        <end position="323"/>
    </location>
</feature>
<dbReference type="PANTHER" id="PTHR30535:SF7">
    <property type="entry name" value="IRON(III) DICITRATE-BINDING PROTEIN"/>
    <property type="match status" value="1"/>
</dbReference>
<sequence>MKHPILHHLLLGALLACADAALAERYPLSVRSCEREVTFERAPSRAVSHDINLTEMMVALGLQTRMVGYTGISGWWKNADPGLIAALKPLPELVARYPTAETLLDVDADFFFAGWGYGMRVGGDLTPASLEPLGVKVYELSESCAQIGEPRRASLDELYRDLRNLGRIFDVEPRAERLVASLQARIERARAGIPANAEAPRVFLYDSGEDRPFTSGRLGMPQALIEAAGGRSVTDDVAASWTQVNWESVVARDPQVIVIVDYGETSAAQKQRFLEENPALRSLTAIRERRFIVLPYNQATPGIGNAAAIETLVAGLHPRAPRP</sequence>
<feature type="chain" id="PRO_5015028564" evidence="1">
    <location>
        <begin position="24"/>
        <end position="323"/>
    </location>
</feature>
<evidence type="ECO:0000259" key="2">
    <source>
        <dbReference type="PROSITE" id="PS50983"/>
    </source>
</evidence>
<evidence type="ECO:0000313" key="6">
    <source>
        <dbReference type="Proteomes" id="UP000045039"/>
    </source>
</evidence>
<keyword evidence="1" id="KW-0732">Signal</keyword>
<evidence type="ECO:0000313" key="5">
    <source>
        <dbReference type="EMBL" id="RCI73388.1"/>
    </source>
</evidence>
<feature type="signal peptide" evidence="1">
    <location>
        <begin position="1"/>
        <end position="23"/>
    </location>
</feature>
<dbReference type="SMR" id="A0A080VKD3"/>
<dbReference type="SUPFAM" id="SSF53807">
    <property type="entry name" value="Helical backbone' metal receptor"/>
    <property type="match status" value="1"/>
</dbReference>
<dbReference type="EMBL" id="CVVU01000213">
    <property type="protein sequence ID" value="CRP27551.1"/>
    <property type="molecule type" value="Genomic_DNA"/>
</dbReference>
<dbReference type="PROSITE" id="PS50983">
    <property type="entry name" value="FE_B12_PBP"/>
    <property type="match status" value="1"/>
</dbReference>
<dbReference type="RefSeq" id="WP_003101423.1">
    <property type="nucleotide sequence ID" value="NZ_BBQK01000005.1"/>
</dbReference>
<comment type="caution">
    <text evidence="3">The sequence shown here is derived from an EMBL/GenBank/DDBJ whole genome shotgun (WGS) entry which is preliminary data.</text>
</comment>
<dbReference type="InterPro" id="IPR050902">
    <property type="entry name" value="ABC_Transporter_SBP"/>
</dbReference>
<evidence type="ECO:0000313" key="4">
    <source>
        <dbReference type="EMBL" id="MUI35388.1"/>
    </source>
</evidence>
<evidence type="ECO:0000313" key="7">
    <source>
        <dbReference type="Proteomes" id="UP000253594"/>
    </source>
</evidence>
<dbReference type="EMBL" id="QORE01000631">
    <property type="protein sequence ID" value="RCI73388.1"/>
    <property type="molecule type" value="Genomic_DNA"/>
</dbReference>
<name>A0A080VKD3_PSEAI</name>
<dbReference type="Pfam" id="PF01497">
    <property type="entry name" value="Peripla_BP_2"/>
    <property type="match status" value="1"/>
</dbReference>
<dbReference type="CDD" id="cd01148">
    <property type="entry name" value="TroA_a"/>
    <property type="match status" value="1"/>
</dbReference>
<dbReference type="EMBL" id="WOAD01000006">
    <property type="protein sequence ID" value="MUI35388.1"/>
    <property type="molecule type" value="Genomic_DNA"/>
</dbReference>
<evidence type="ECO:0000256" key="1">
    <source>
        <dbReference type="SAM" id="SignalP"/>
    </source>
</evidence>
<accession>A0A080VKD3</accession>
<evidence type="ECO:0000313" key="3">
    <source>
        <dbReference type="EMBL" id="CRP27551.1"/>
    </source>
</evidence>
<gene>
    <name evidence="3" type="primary">btuF_2</name>
    <name evidence="5" type="ORF">DT376_18630</name>
    <name evidence="4" type="ORF">GNQ48_10255</name>
    <name evidence="3" type="ORF">PAERUG_P19_London_7_VIM_2_05_10_03966</name>
</gene>
<organism evidence="3 6">
    <name type="scientific">Pseudomonas aeruginosa</name>
    <dbReference type="NCBI Taxonomy" id="287"/>
    <lineage>
        <taxon>Bacteria</taxon>
        <taxon>Pseudomonadati</taxon>
        <taxon>Pseudomonadota</taxon>
        <taxon>Gammaproteobacteria</taxon>
        <taxon>Pseudomonadales</taxon>
        <taxon>Pseudomonadaceae</taxon>
        <taxon>Pseudomonas</taxon>
    </lineage>
</organism>